<dbReference type="GO" id="GO:0046872">
    <property type="term" value="F:metal ion binding"/>
    <property type="evidence" value="ECO:0007669"/>
    <property type="project" value="UniProtKB-KW"/>
</dbReference>
<dbReference type="EMBL" id="FOTF01000025">
    <property type="protein sequence ID" value="SFL52716.1"/>
    <property type="molecule type" value="Genomic_DNA"/>
</dbReference>
<gene>
    <name evidence="3" type="ORF">SAMN04488004_12532</name>
</gene>
<dbReference type="OrthoDB" id="5197601at2"/>
<dbReference type="Gene3D" id="3.90.850.10">
    <property type="entry name" value="Fumarylacetoacetase-like, C-terminal domain"/>
    <property type="match status" value="1"/>
</dbReference>
<keyword evidence="3" id="KW-0378">Hydrolase</keyword>
<dbReference type="PANTHER" id="PTHR11820">
    <property type="entry name" value="ACYLPYRUVASE"/>
    <property type="match status" value="1"/>
</dbReference>
<proteinExistence type="predicted"/>
<dbReference type="Proteomes" id="UP000199550">
    <property type="component" value="Unassembled WGS sequence"/>
</dbReference>
<evidence type="ECO:0000259" key="2">
    <source>
        <dbReference type="Pfam" id="PF01557"/>
    </source>
</evidence>
<keyword evidence="1" id="KW-0479">Metal-binding</keyword>
<accession>A0A1I4IG08</accession>
<dbReference type="GeneID" id="97891518"/>
<feature type="domain" description="Fumarylacetoacetase-like C-terminal" evidence="2">
    <location>
        <begin position="28"/>
        <end position="227"/>
    </location>
</feature>
<dbReference type="GO" id="GO:0018773">
    <property type="term" value="F:acetylpyruvate hydrolase activity"/>
    <property type="evidence" value="ECO:0007669"/>
    <property type="project" value="TreeGrafter"/>
</dbReference>
<organism evidence="3 4">
    <name type="scientific">Loktanella salsilacus</name>
    <dbReference type="NCBI Taxonomy" id="195913"/>
    <lineage>
        <taxon>Bacteria</taxon>
        <taxon>Pseudomonadati</taxon>
        <taxon>Pseudomonadota</taxon>
        <taxon>Alphaproteobacteria</taxon>
        <taxon>Rhodobacterales</taxon>
        <taxon>Roseobacteraceae</taxon>
        <taxon>Loktanella</taxon>
    </lineage>
</organism>
<dbReference type="InterPro" id="IPR036663">
    <property type="entry name" value="Fumarylacetoacetase_C_sf"/>
</dbReference>
<dbReference type="STRING" id="195913.SAMN04488004_12532"/>
<dbReference type="Pfam" id="PF01557">
    <property type="entry name" value="FAA_hydrolase"/>
    <property type="match status" value="1"/>
</dbReference>
<dbReference type="RefSeq" id="WP_090191289.1">
    <property type="nucleotide sequence ID" value="NZ_CAXIDI010000003.1"/>
</dbReference>
<protein>
    <submittedName>
        <fullName evidence="3">Fumarylpyruvate hydrolase</fullName>
    </submittedName>
</protein>
<name>A0A1I4IG08_9RHOB</name>
<keyword evidence="4" id="KW-1185">Reference proteome</keyword>
<evidence type="ECO:0000313" key="3">
    <source>
        <dbReference type="EMBL" id="SFL52716.1"/>
    </source>
</evidence>
<dbReference type="InterPro" id="IPR011234">
    <property type="entry name" value="Fumarylacetoacetase-like_C"/>
</dbReference>
<reference evidence="3 4" key="1">
    <citation type="submission" date="2016-10" db="EMBL/GenBank/DDBJ databases">
        <authorList>
            <person name="de Groot N.N."/>
        </authorList>
    </citation>
    <scope>NUCLEOTIDE SEQUENCE [LARGE SCALE GENOMIC DNA]</scope>
    <source>
        <strain evidence="3 4">DSM 16199</strain>
    </source>
</reference>
<dbReference type="AlphaFoldDB" id="A0A1I4IG08"/>
<evidence type="ECO:0000256" key="1">
    <source>
        <dbReference type="ARBA" id="ARBA00022723"/>
    </source>
</evidence>
<evidence type="ECO:0000313" key="4">
    <source>
        <dbReference type="Proteomes" id="UP000199550"/>
    </source>
</evidence>
<dbReference type="SUPFAM" id="SSF56529">
    <property type="entry name" value="FAH"/>
    <property type="match status" value="1"/>
</dbReference>
<sequence>MSDFIFAPADQPSLPIAGAADRFPVRRIFCVGRNYAAHAAEMGNEVDRDAPFYFTKSAHALLQSGQDMPYPQATHDLHHEIELVVAIGPSVGLTNPPADEVAIFGYAVGLDMTRRDLQAAAKDGRKPWDTGKDFENAAIIGAITPAEGALLDAAHIRLDVNGDLRQTAPLSDMIHSVKAIIAHLSTLYHLRSGDLIMTGTPAGVAAVVRGDKLVGIVDGLEPVTTTIV</sequence>
<keyword evidence="3" id="KW-0670">Pyruvate</keyword>
<dbReference type="PANTHER" id="PTHR11820:SF90">
    <property type="entry name" value="FLUTATHIONE S-TRANSFERASE"/>
    <property type="match status" value="1"/>
</dbReference>